<evidence type="ECO:0000256" key="1">
    <source>
        <dbReference type="SAM" id="MobiDB-lite"/>
    </source>
</evidence>
<comment type="caution">
    <text evidence="2">The sequence shown here is derived from an EMBL/GenBank/DDBJ whole genome shotgun (WGS) entry which is preliminary data.</text>
</comment>
<proteinExistence type="predicted"/>
<feature type="region of interest" description="Disordered" evidence="1">
    <location>
        <begin position="36"/>
        <end position="65"/>
    </location>
</feature>
<sequence length="65" mass="7545">MLQEDIQDKMKNPEFKMAWHGLDAEFQIVEDLLREREGTEGKQSKFTDKDGKPMKNVSGDSECRV</sequence>
<name>A0A0F3GM64_9BACT</name>
<protein>
    <submittedName>
        <fullName evidence="2">Uncharacterized protein</fullName>
    </submittedName>
</protein>
<accession>A0A0F3GM64</accession>
<dbReference type="AlphaFoldDB" id="A0A0F3GM64"/>
<reference evidence="2 3" key="1">
    <citation type="submission" date="2015-02" db="EMBL/GenBank/DDBJ databases">
        <title>Single-cell genomics of uncultivated deep-branching MTB reveals a conserved set of magnetosome genes.</title>
        <authorList>
            <person name="Kolinko S."/>
            <person name="Richter M."/>
            <person name="Glockner F.O."/>
            <person name="Brachmann A."/>
            <person name="Schuler D."/>
        </authorList>
    </citation>
    <scope>NUCLEOTIDE SEQUENCE [LARGE SCALE GENOMIC DNA]</scope>
    <source>
        <strain evidence="2">TM-1</strain>
    </source>
</reference>
<feature type="compositionally biased region" description="Basic and acidic residues" evidence="1">
    <location>
        <begin position="36"/>
        <end position="53"/>
    </location>
</feature>
<dbReference type="EMBL" id="LACI01002083">
    <property type="protein sequence ID" value="KJU83015.1"/>
    <property type="molecule type" value="Genomic_DNA"/>
</dbReference>
<dbReference type="Proteomes" id="UP000033423">
    <property type="component" value="Unassembled WGS sequence"/>
</dbReference>
<evidence type="ECO:0000313" key="2">
    <source>
        <dbReference type="EMBL" id="KJU83015.1"/>
    </source>
</evidence>
<evidence type="ECO:0000313" key="3">
    <source>
        <dbReference type="Proteomes" id="UP000033423"/>
    </source>
</evidence>
<organism evidence="2 3">
    <name type="scientific">Candidatus Magnetobacterium bavaricum</name>
    <dbReference type="NCBI Taxonomy" id="29290"/>
    <lineage>
        <taxon>Bacteria</taxon>
        <taxon>Pseudomonadati</taxon>
        <taxon>Nitrospirota</taxon>
        <taxon>Thermodesulfovibrionia</taxon>
        <taxon>Thermodesulfovibrionales</taxon>
        <taxon>Candidatus Magnetobacteriaceae</taxon>
        <taxon>Candidatus Magnetobacterium</taxon>
    </lineage>
</organism>
<keyword evidence="3" id="KW-1185">Reference proteome</keyword>
<gene>
    <name evidence="2" type="ORF">MBAV_004797</name>
</gene>